<dbReference type="InterPro" id="IPR001650">
    <property type="entry name" value="Helicase_C-like"/>
</dbReference>
<evidence type="ECO:0000256" key="1">
    <source>
        <dbReference type="ARBA" id="ARBA00022741"/>
    </source>
</evidence>
<dbReference type="PANTHER" id="PTHR12131">
    <property type="entry name" value="ATP-DEPENDENT RNA AND DNA HELICASE"/>
    <property type="match status" value="1"/>
</dbReference>
<feature type="domain" description="Helicase ATP-binding" evidence="6">
    <location>
        <begin position="13"/>
        <end position="161"/>
    </location>
</feature>
<evidence type="ECO:0000256" key="2">
    <source>
        <dbReference type="ARBA" id="ARBA00022801"/>
    </source>
</evidence>
<feature type="domain" description="Helicase C-terminal" evidence="7">
    <location>
        <begin position="168"/>
        <end position="333"/>
    </location>
</feature>
<evidence type="ECO:0000259" key="6">
    <source>
        <dbReference type="PROSITE" id="PS51192"/>
    </source>
</evidence>
<keyword evidence="3" id="KW-0347">Helicase</keyword>
<dbReference type="Pfam" id="PF22527">
    <property type="entry name" value="DEXQc_Suv3"/>
    <property type="match status" value="1"/>
</dbReference>
<dbReference type="RefSeq" id="WP_119778776.1">
    <property type="nucleotide sequence ID" value="NZ_QYUK01000011.1"/>
</dbReference>
<evidence type="ECO:0000256" key="3">
    <source>
        <dbReference type="ARBA" id="ARBA00022806"/>
    </source>
</evidence>
<keyword evidence="4" id="KW-0067">ATP-binding</keyword>
<dbReference type="PANTHER" id="PTHR12131:SF1">
    <property type="entry name" value="ATP-DEPENDENT RNA HELICASE SUPV3L1, MITOCHONDRIAL-RELATED"/>
    <property type="match status" value="1"/>
</dbReference>
<keyword evidence="2" id="KW-0378">Hydrolase</keyword>
<dbReference type="PROSITE" id="PS51194">
    <property type="entry name" value="HELICASE_CTER"/>
    <property type="match status" value="1"/>
</dbReference>
<accession>A0A418WDR1</accession>
<evidence type="ECO:0000256" key="5">
    <source>
        <dbReference type="SAM" id="MobiDB-lite"/>
    </source>
</evidence>
<dbReference type="InterPro" id="IPR050699">
    <property type="entry name" value="RNA-DNA_Helicase"/>
</dbReference>
<keyword evidence="1" id="KW-0547">Nucleotide-binding</keyword>
<reference evidence="8 9" key="1">
    <citation type="submission" date="2018-09" db="EMBL/GenBank/DDBJ databases">
        <authorList>
            <person name="Zhu H."/>
        </authorList>
    </citation>
    <scope>NUCLEOTIDE SEQUENCE [LARGE SCALE GENOMIC DNA]</scope>
    <source>
        <strain evidence="8 9">K1W22B-8</strain>
    </source>
</reference>
<feature type="compositionally biased region" description="Low complexity" evidence="5">
    <location>
        <begin position="902"/>
        <end position="915"/>
    </location>
</feature>
<dbReference type="SMART" id="SM00490">
    <property type="entry name" value="HELICc"/>
    <property type="match status" value="1"/>
</dbReference>
<protein>
    <recommendedName>
        <fullName evidence="10">Disulfide oxidoreductase</fullName>
    </recommendedName>
</protein>
<name>A0A418WDR1_9PROT</name>
<feature type="compositionally biased region" description="Low complexity" evidence="5">
    <location>
        <begin position="820"/>
        <end position="859"/>
    </location>
</feature>
<dbReference type="Gene3D" id="3.40.50.300">
    <property type="entry name" value="P-loop containing nucleotide triphosphate hydrolases"/>
    <property type="match status" value="2"/>
</dbReference>
<dbReference type="OrthoDB" id="9807155at2"/>
<evidence type="ECO:0000313" key="9">
    <source>
        <dbReference type="Proteomes" id="UP000284605"/>
    </source>
</evidence>
<dbReference type="GO" id="GO:0016787">
    <property type="term" value="F:hydrolase activity"/>
    <property type="evidence" value="ECO:0007669"/>
    <property type="project" value="UniProtKB-KW"/>
</dbReference>
<keyword evidence="9" id="KW-1185">Reference proteome</keyword>
<dbReference type="InterPro" id="IPR014001">
    <property type="entry name" value="Helicase_ATP-bd"/>
</dbReference>
<gene>
    <name evidence="8" type="ORF">D3874_14865</name>
</gene>
<dbReference type="EMBL" id="QYUK01000011">
    <property type="protein sequence ID" value="RJF88140.1"/>
    <property type="molecule type" value="Genomic_DNA"/>
</dbReference>
<dbReference type="GO" id="GO:0005524">
    <property type="term" value="F:ATP binding"/>
    <property type="evidence" value="ECO:0007669"/>
    <property type="project" value="UniProtKB-KW"/>
</dbReference>
<evidence type="ECO:0000313" key="8">
    <source>
        <dbReference type="EMBL" id="RJF88140.1"/>
    </source>
</evidence>
<dbReference type="InterPro" id="IPR055206">
    <property type="entry name" value="DEXQc_SUV3"/>
</dbReference>
<dbReference type="GO" id="GO:0004386">
    <property type="term" value="F:helicase activity"/>
    <property type="evidence" value="ECO:0007669"/>
    <property type="project" value="UniProtKB-KW"/>
</dbReference>
<feature type="region of interest" description="Disordered" evidence="5">
    <location>
        <begin position="809"/>
        <end position="863"/>
    </location>
</feature>
<evidence type="ECO:0000256" key="4">
    <source>
        <dbReference type="ARBA" id="ARBA00022840"/>
    </source>
</evidence>
<dbReference type="SUPFAM" id="SSF52540">
    <property type="entry name" value="P-loop containing nucleoside triphosphate hydrolases"/>
    <property type="match status" value="2"/>
</dbReference>
<feature type="region of interest" description="Disordered" evidence="5">
    <location>
        <begin position="884"/>
        <end position="978"/>
    </location>
</feature>
<dbReference type="InterPro" id="IPR027417">
    <property type="entry name" value="P-loop_NTPase"/>
</dbReference>
<dbReference type="Pfam" id="PF00271">
    <property type="entry name" value="Helicase_C"/>
    <property type="match status" value="1"/>
</dbReference>
<organism evidence="8 9">
    <name type="scientific">Oleomonas cavernae</name>
    <dbReference type="NCBI Taxonomy" id="2320859"/>
    <lineage>
        <taxon>Bacteria</taxon>
        <taxon>Pseudomonadati</taxon>
        <taxon>Pseudomonadota</taxon>
        <taxon>Alphaproteobacteria</taxon>
        <taxon>Acetobacterales</taxon>
        <taxon>Acetobacteraceae</taxon>
        <taxon>Oleomonas</taxon>
    </lineage>
</organism>
<dbReference type="AlphaFoldDB" id="A0A418WDR1"/>
<proteinExistence type="predicted"/>
<feature type="compositionally biased region" description="Low complexity" evidence="5">
    <location>
        <begin position="884"/>
        <end position="895"/>
    </location>
</feature>
<dbReference type="PROSITE" id="PS51192">
    <property type="entry name" value="HELICASE_ATP_BIND_1"/>
    <property type="match status" value="1"/>
</dbReference>
<evidence type="ECO:0008006" key="10">
    <source>
        <dbReference type="Google" id="ProtNLM"/>
    </source>
</evidence>
<feature type="compositionally biased region" description="Low complexity" evidence="5">
    <location>
        <begin position="944"/>
        <end position="954"/>
    </location>
</feature>
<sequence>MSERPSHAARSTTSVVAQGRVTAVLGPTNTGKTHFAIERMLAHRTGIIGLPLRLLAREVYDRVVRLKGEAAAALITGEEKIIGREARYFVATVEAMPKDRLFEFLAVDEIQLATDLERGHVFTDRLLHARGVSETLFLGSETMRPVIKRLIPEATFITRPRLSTLTHAGYRKLARLPRRSAIVAFSANEVYALAEAVRRQRGGAAVVLGALSPRTRNAQVAMFEAGEVDYLVATDAIGMGLNLGVDHVAFASLDKFDGKRHRPLTPGEVAQIAGRAGRHMRDGTFGTTAGTEQLDPDVVIRVEEHRFEPVRQLQWRSSDLDFSSVAALLRTLERMPPLPGLMRVKDADDQSTLKALGTDEELAPLVVGRARVELLWQVCQIPDFRKTMADVHVRLLGRIFRHLAQDGRLPQAWVEEQLNRLDDTQGDIDTLATRLAYIRTWTFVAYRGDWLDAPEPIQDQARSIEDRLSDALHERLTQRFVDRRSSALIRSLAGEAELLGAVDSAGDVLVEGEYVGRMSGLKFIPDPDAEGVDGKAVLAAANRALGPEVTRRTDELEAAGDEVFKLDPEGRIVWDGNVLARLVPGRDALHPRVHLLPHELLDGAQRDRVLHRLERFVATRVETVLGALTKLQSAEELPGPARGLAFRLSEALGAIPRRDIAGELDALPQPARAELRRLGVKFGKLTIYLPGLLKPEATQLKLSLRAVLLGQGSVTPPPAGHVAYLLDGQTPDEWLTVAGFRRCGAKAIRIDMLERLDQTLRDRQGEDAITPTGELTGLVGCSNDEFVAVMRALGYEKLTLEDGAVRYRVRGRKGRPRPAAKPAAAPTPADAAAPLEGAAPPAEGEAAPSETTAAEPAPGDAAPVETAGEVDAAAPVAASEVAATDVAAPAPAPRASARRARAVAAAASTSTDPSRVGPSRTVPSSTKPSGPTAGGTKVDGTRAGGPTAATAGMPGPSPSIRANRTGTTIAPAGPIPHR</sequence>
<comment type="caution">
    <text evidence="8">The sequence shown here is derived from an EMBL/GenBank/DDBJ whole genome shotgun (WGS) entry which is preliminary data.</text>
</comment>
<feature type="compositionally biased region" description="Basic residues" evidence="5">
    <location>
        <begin position="809"/>
        <end position="818"/>
    </location>
</feature>
<evidence type="ECO:0000259" key="7">
    <source>
        <dbReference type="PROSITE" id="PS51194"/>
    </source>
</evidence>
<dbReference type="Proteomes" id="UP000284605">
    <property type="component" value="Unassembled WGS sequence"/>
</dbReference>